<reference evidence="4" key="1">
    <citation type="submission" date="2023-06" db="EMBL/GenBank/DDBJ databases">
        <title>Reference genome for the Northern bat (Eptesicus nilssonii), a most northern bat species.</title>
        <authorList>
            <person name="Laine V.N."/>
            <person name="Pulliainen A.T."/>
            <person name="Lilley T.M."/>
        </authorList>
    </citation>
    <scope>NUCLEOTIDE SEQUENCE</scope>
    <source>
        <strain evidence="4">BLF_Eptnil</strain>
        <tissue evidence="4">Kidney</tissue>
    </source>
</reference>
<dbReference type="InterPro" id="IPR046347">
    <property type="entry name" value="bZIP_sf"/>
</dbReference>
<dbReference type="PANTHER" id="PTHR23351">
    <property type="entry name" value="FOS TRANSCRIPTION FACTOR-RELATED"/>
    <property type="match status" value="1"/>
</dbReference>
<dbReference type="InterPro" id="IPR000837">
    <property type="entry name" value="AP-1"/>
</dbReference>
<dbReference type="EMBL" id="JAULJE010000009">
    <property type="protein sequence ID" value="KAK1338664.1"/>
    <property type="molecule type" value="Genomic_DNA"/>
</dbReference>
<evidence type="ECO:0000313" key="5">
    <source>
        <dbReference type="Proteomes" id="UP001177744"/>
    </source>
</evidence>
<dbReference type="GO" id="GO:0000978">
    <property type="term" value="F:RNA polymerase II cis-regulatory region sequence-specific DNA binding"/>
    <property type="evidence" value="ECO:0007669"/>
    <property type="project" value="TreeGrafter"/>
</dbReference>
<gene>
    <name evidence="4" type="ORF">QTO34_019319</name>
</gene>
<protein>
    <recommendedName>
        <fullName evidence="3">BZIP domain-containing protein</fullName>
    </recommendedName>
</protein>
<dbReference type="SMART" id="SM00338">
    <property type="entry name" value="BRLZ"/>
    <property type="match status" value="1"/>
</dbReference>
<dbReference type="Gene3D" id="1.20.5.170">
    <property type="match status" value="1"/>
</dbReference>
<dbReference type="Proteomes" id="UP001177744">
    <property type="component" value="Unassembled WGS sequence"/>
</dbReference>
<accession>A0AA40HWH2</accession>
<organism evidence="4 5">
    <name type="scientific">Cnephaeus nilssonii</name>
    <name type="common">Northern bat</name>
    <name type="synonym">Eptesicus nilssonii</name>
    <dbReference type="NCBI Taxonomy" id="3371016"/>
    <lineage>
        <taxon>Eukaryota</taxon>
        <taxon>Metazoa</taxon>
        <taxon>Chordata</taxon>
        <taxon>Craniata</taxon>
        <taxon>Vertebrata</taxon>
        <taxon>Euteleostomi</taxon>
        <taxon>Mammalia</taxon>
        <taxon>Eutheria</taxon>
        <taxon>Laurasiatheria</taxon>
        <taxon>Chiroptera</taxon>
        <taxon>Yangochiroptera</taxon>
        <taxon>Vespertilionidae</taxon>
        <taxon>Cnephaeus</taxon>
    </lineage>
</organism>
<keyword evidence="1" id="KW-0539">Nucleus</keyword>
<dbReference type="PANTHER" id="PTHR23351:SF10">
    <property type="entry name" value="JUN DIMERIZATION PROTEIN 2"/>
    <property type="match status" value="1"/>
</dbReference>
<feature type="domain" description="BZIP" evidence="3">
    <location>
        <begin position="66"/>
        <end position="128"/>
    </location>
</feature>
<dbReference type="GO" id="GO:0005634">
    <property type="term" value="C:nucleus"/>
    <property type="evidence" value="ECO:0007669"/>
    <property type="project" value="TreeGrafter"/>
</dbReference>
<evidence type="ECO:0000256" key="1">
    <source>
        <dbReference type="ARBA" id="ARBA00023242"/>
    </source>
</evidence>
<comment type="caution">
    <text evidence="4">The sequence shown here is derived from an EMBL/GenBank/DDBJ whole genome shotgun (WGS) entry which is preliminary data.</text>
</comment>
<dbReference type="InterPro" id="IPR004827">
    <property type="entry name" value="bZIP"/>
</dbReference>
<keyword evidence="2" id="KW-0175">Coiled coil</keyword>
<dbReference type="GO" id="GO:0000981">
    <property type="term" value="F:DNA-binding transcription factor activity, RNA polymerase II-specific"/>
    <property type="evidence" value="ECO:0007669"/>
    <property type="project" value="TreeGrafter"/>
</dbReference>
<name>A0AA40HWH2_CNENI</name>
<keyword evidence="5" id="KW-1185">Reference proteome</keyword>
<evidence type="ECO:0000256" key="2">
    <source>
        <dbReference type="SAM" id="Coils"/>
    </source>
</evidence>
<feature type="coiled-coil region" evidence="2">
    <location>
        <begin position="98"/>
        <end position="125"/>
    </location>
</feature>
<dbReference type="AlphaFoldDB" id="A0AA40HWH2"/>
<dbReference type="SUPFAM" id="SSF57959">
    <property type="entry name" value="Leucine zipper domain"/>
    <property type="match status" value="1"/>
</dbReference>
<proteinExistence type="predicted"/>
<evidence type="ECO:0000313" key="4">
    <source>
        <dbReference type="EMBL" id="KAK1338664.1"/>
    </source>
</evidence>
<sequence>MTAGSLPELGPLTELPILALTAEEPKYSDIHSINIFLCKLAIIVPLHFLEVKLCKRPQPVKSELDKEEEQRKRRWEKNKVVATPCRYKEWKEFLQMESEWLDLMNAELKTQMEELKQEWQKLILMLNRHHPPALSGPTVLRLPTQKATHCWSSWRRSWRRAQCQALLYISTMVLPGVAAGEHPAGPAGVAVGMRHGCPCKAHTH</sequence>
<evidence type="ECO:0000259" key="3">
    <source>
        <dbReference type="SMART" id="SM00338"/>
    </source>
</evidence>